<gene>
    <name evidence="3" type="ORF">FRZ67_04360</name>
</gene>
<dbReference type="PANTHER" id="PTHR34599:SF1">
    <property type="entry name" value="PHOSPHATIDIC ACID PHOSPHATASE TYPE 2_HALOPEROXIDASE DOMAIN-CONTAINING PROTEIN"/>
    <property type="match status" value="1"/>
</dbReference>
<dbReference type="CDD" id="cd03398">
    <property type="entry name" value="PAP2_haloperoxidase"/>
    <property type="match status" value="1"/>
</dbReference>
<dbReference type="OrthoDB" id="9780455at2"/>
<protein>
    <submittedName>
        <fullName evidence="3">Vanadium-dependent haloperoxidase</fullName>
    </submittedName>
</protein>
<name>A0A5B8V7A3_9BACT</name>
<dbReference type="Pfam" id="PF01569">
    <property type="entry name" value="PAP2"/>
    <property type="match status" value="1"/>
</dbReference>
<evidence type="ECO:0000313" key="3">
    <source>
        <dbReference type="EMBL" id="QEC66566.1"/>
    </source>
</evidence>
<dbReference type="EMBL" id="CP042435">
    <property type="protein sequence ID" value="QEC66566.1"/>
    <property type="molecule type" value="Genomic_DNA"/>
</dbReference>
<feature type="signal peptide" evidence="1">
    <location>
        <begin position="1"/>
        <end position="25"/>
    </location>
</feature>
<dbReference type="SUPFAM" id="SSF48317">
    <property type="entry name" value="Acid phosphatase/Vanadium-dependent haloperoxidase"/>
    <property type="match status" value="1"/>
</dbReference>
<dbReference type="KEGG" id="pgin:FRZ67_04360"/>
<dbReference type="InterPro" id="IPR000326">
    <property type="entry name" value="PAP2/HPO"/>
</dbReference>
<proteinExistence type="predicted"/>
<keyword evidence="1" id="KW-0732">Signal</keyword>
<evidence type="ECO:0000256" key="1">
    <source>
        <dbReference type="SAM" id="SignalP"/>
    </source>
</evidence>
<dbReference type="PROSITE" id="PS51257">
    <property type="entry name" value="PROKAR_LIPOPROTEIN"/>
    <property type="match status" value="1"/>
</dbReference>
<dbReference type="InterPro" id="IPR052559">
    <property type="entry name" value="V-haloperoxidase"/>
</dbReference>
<evidence type="ECO:0000259" key="2">
    <source>
        <dbReference type="Pfam" id="PF01569"/>
    </source>
</evidence>
<sequence>MKQVRFCLKAFISCWLLLIFISSCKQEKEKLPQDFELATAWADMTNYITKNTPANSPTFASRCFGYIGLTMYESVVNGYPEYQSVAPQLNGLGNLPVPEKNLACNWQLSLNAAQAEILRNIYIQTSDVNKTKIDSLEQHFVALYKDAINNDSIVNRSIAYGKKIAQSIFEWSKTDGGHRGYLNNFDKQLVFEQKPGCWQPPLYAQSFTHFPLHPHWGQNRTFLSVDSAIQAPAFISYDSTKGSPYYNQFMQVYEKEKNLTQQEKEAAIWWADDPEVTPTPPGHSYYLATAAIRKIKPDLIKCAETYARLGMALADAFRSCWKWKYQFFTERANTFVPQHIDQRWESFWPDPPFPAFPSGHAIQAGAMATVLTDLYGDNFEFTDSLHVGRPRDDIRNTDFKARHFNSFWQAAEETANSRFYGGIHTPQDNARGLDKGKEIGNNVNHLHWKRNV</sequence>
<dbReference type="GO" id="GO:0004601">
    <property type="term" value="F:peroxidase activity"/>
    <property type="evidence" value="ECO:0007669"/>
    <property type="project" value="UniProtKB-KW"/>
</dbReference>
<evidence type="ECO:0000313" key="4">
    <source>
        <dbReference type="Proteomes" id="UP000321533"/>
    </source>
</evidence>
<keyword evidence="3" id="KW-0575">Peroxidase</keyword>
<dbReference type="Gene3D" id="1.10.606.20">
    <property type="match status" value="1"/>
</dbReference>
<dbReference type="AlphaFoldDB" id="A0A5B8V7A3"/>
<feature type="chain" id="PRO_5023067731" evidence="1">
    <location>
        <begin position="26"/>
        <end position="452"/>
    </location>
</feature>
<reference evidence="3 4" key="1">
    <citation type="journal article" date="2016" name="Int. J. Syst. Evol. Microbiol.">
        <title>Panacibacter ginsenosidivorans gen. nov., sp. nov., with ginsenoside converting activity isolated from soil of a ginseng field.</title>
        <authorList>
            <person name="Siddiqi M.Z."/>
            <person name="Muhammad Shafi S."/>
            <person name="Choi K.D."/>
            <person name="Im W.T."/>
        </authorList>
    </citation>
    <scope>NUCLEOTIDE SEQUENCE [LARGE SCALE GENOMIC DNA]</scope>
    <source>
        <strain evidence="3 4">Gsoil1550</strain>
    </source>
</reference>
<dbReference type="InterPro" id="IPR036938">
    <property type="entry name" value="PAP2/HPO_sf"/>
</dbReference>
<accession>A0A5B8V7A3</accession>
<dbReference type="Proteomes" id="UP000321533">
    <property type="component" value="Chromosome"/>
</dbReference>
<feature type="domain" description="Phosphatidic acid phosphatase type 2/haloperoxidase" evidence="2">
    <location>
        <begin position="329"/>
        <end position="433"/>
    </location>
</feature>
<dbReference type="RefSeq" id="WP_147188366.1">
    <property type="nucleotide sequence ID" value="NZ_CP042435.1"/>
</dbReference>
<keyword evidence="4" id="KW-1185">Reference proteome</keyword>
<organism evidence="3 4">
    <name type="scientific">Panacibacter ginsenosidivorans</name>
    <dbReference type="NCBI Taxonomy" id="1813871"/>
    <lineage>
        <taxon>Bacteria</taxon>
        <taxon>Pseudomonadati</taxon>
        <taxon>Bacteroidota</taxon>
        <taxon>Chitinophagia</taxon>
        <taxon>Chitinophagales</taxon>
        <taxon>Chitinophagaceae</taxon>
        <taxon>Panacibacter</taxon>
    </lineage>
</organism>
<keyword evidence="3" id="KW-0560">Oxidoreductase</keyword>
<dbReference type="PANTHER" id="PTHR34599">
    <property type="entry name" value="PEROXIDASE-RELATED"/>
    <property type="match status" value="1"/>
</dbReference>